<dbReference type="Proteomes" id="UP000178851">
    <property type="component" value="Unassembled WGS sequence"/>
</dbReference>
<comment type="caution">
    <text evidence="1">The sequence shown here is derived from an EMBL/GenBank/DDBJ whole genome shotgun (WGS) entry which is preliminary data.</text>
</comment>
<dbReference type="AlphaFoldDB" id="A0A1F7YCJ4"/>
<evidence type="ECO:0000313" key="2">
    <source>
        <dbReference type="Proteomes" id="UP000178851"/>
    </source>
</evidence>
<accession>A0A1F7YCJ4</accession>
<dbReference type="EMBL" id="MGGI01000024">
    <property type="protein sequence ID" value="OGM25013.1"/>
    <property type="molecule type" value="Genomic_DNA"/>
</dbReference>
<protein>
    <submittedName>
        <fullName evidence="1">Uncharacterized protein</fullName>
    </submittedName>
</protein>
<reference evidence="1 2" key="1">
    <citation type="journal article" date="2016" name="Nat. Commun.">
        <title>Thousands of microbial genomes shed light on interconnected biogeochemical processes in an aquifer system.</title>
        <authorList>
            <person name="Anantharaman K."/>
            <person name="Brown C.T."/>
            <person name="Hug L.A."/>
            <person name="Sharon I."/>
            <person name="Castelle C.J."/>
            <person name="Probst A.J."/>
            <person name="Thomas B.C."/>
            <person name="Singh A."/>
            <person name="Wilkins M.J."/>
            <person name="Karaoz U."/>
            <person name="Brodie E.L."/>
            <person name="Williams K.H."/>
            <person name="Hubbard S.S."/>
            <person name="Banfield J.F."/>
        </authorList>
    </citation>
    <scope>NUCLEOTIDE SEQUENCE [LARGE SCALE GENOMIC DNA]</scope>
</reference>
<organism evidence="1 2">
    <name type="scientific">Candidatus Woesebacteria bacterium RIFCSPHIGHO2_01_FULL_39_28</name>
    <dbReference type="NCBI Taxonomy" id="1802496"/>
    <lineage>
        <taxon>Bacteria</taxon>
        <taxon>Candidatus Woeseibacteriota</taxon>
    </lineage>
</organism>
<sequence>MYKYSFVCDQGHEPEELVVEAENDEEALVKMKELGMKHLTDPAKHKPGSLPEMTEEQMDEMFKGKWTKTPVA</sequence>
<name>A0A1F7YCJ4_9BACT</name>
<gene>
    <name evidence="1" type="ORF">A2627_05095</name>
</gene>
<proteinExistence type="predicted"/>
<evidence type="ECO:0000313" key="1">
    <source>
        <dbReference type="EMBL" id="OGM25013.1"/>
    </source>
</evidence>